<dbReference type="EMBL" id="LR134318">
    <property type="protein sequence ID" value="VEF11060.1"/>
    <property type="molecule type" value="Genomic_DNA"/>
</dbReference>
<evidence type="ECO:0000313" key="1">
    <source>
        <dbReference type="EMBL" id="VEF11060.1"/>
    </source>
</evidence>
<accession>A0A3S4R673</accession>
<gene>
    <name evidence="1" type="ORF">NCTC9428_02675</name>
</gene>
<dbReference type="AlphaFoldDB" id="A0A3S4R673"/>
<protein>
    <submittedName>
        <fullName evidence="1">Uncharacterized protein</fullName>
    </submittedName>
</protein>
<evidence type="ECO:0000313" key="2">
    <source>
        <dbReference type="Proteomes" id="UP000281909"/>
    </source>
</evidence>
<organism evidence="1 2">
    <name type="scientific">Pseudomonas fluorescens</name>
    <dbReference type="NCBI Taxonomy" id="294"/>
    <lineage>
        <taxon>Bacteria</taxon>
        <taxon>Pseudomonadati</taxon>
        <taxon>Pseudomonadota</taxon>
        <taxon>Gammaproteobacteria</taxon>
        <taxon>Pseudomonadales</taxon>
        <taxon>Pseudomonadaceae</taxon>
        <taxon>Pseudomonas</taxon>
    </lineage>
</organism>
<sequence length="30" mass="3288">MLQAATGKLLLKYELGTDHVLVLHGNMYSA</sequence>
<proteinExistence type="predicted"/>
<name>A0A3S4R673_PSEFL</name>
<reference evidence="1 2" key="1">
    <citation type="submission" date="2018-12" db="EMBL/GenBank/DDBJ databases">
        <authorList>
            <consortium name="Pathogen Informatics"/>
        </authorList>
    </citation>
    <scope>NUCLEOTIDE SEQUENCE [LARGE SCALE GENOMIC DNA]</scope>
    <source>
        <strain evidence="1 2">NCTC9428</strain>
    </source>
</reference>
<dbReference type="Proteomes" id="UP000281909">
    <property type="component" value="Chromosome"/>
</dbReference>